<dbReference type="InterPro" id="IPR018793">
    <property type="entry name" value="Cyt_c_oxidase_assmbl_Pet191"/>
</dbReference>
<name>A0AAD9K875_9ANNE</name>
<evidence type="ECO:0000256" key="3">
    <source>
        <dbReference type="ARBA" id="ARBA00021904"/>
    </source>
</evidence>
<evidence type="ECO:0000256" key="1">
    <source>
        <dbReference type="ARBA" id="ARBA00003186"/>
    </source>
</evidence>
<keyword evidence="6" id="KW-1185">Reference proteome</keyword>
<protein>
    <recommendedName>
        <fullName evidence="3">Cytochrome c oxidase assembly factor 5</fullName>
    </recommendedName>
</protein>
<evidence type="ECO:0000256" key="2">
    <source>
        <dbReference type="ARBA" id="ARBA00007785"/>
    </source>
</evidence>
<organism evidence="5 6">
    <name type="scientific">Paralvinella palmiformis</name>
    <dbReference type="NCBI Taxonomy" id="53620"/>
    <lineage>
        <taxon>Eukaryota</taxon>
        <taxon>Metazoa</taxon>
        <taxon>Spiralia</taxon>
        <taxon>Lophotrochozoa</taxon>
        <taxon>Annelida</taxon>
        <taxon>Polychaeta</taxon>
        <taxon>Sedentaria</taxon>
        <taxon>Canalipalpata</taxon>
        <taxon>Terebellida</taxon>
        <taxon>Terebelliformia</taxon>
        <taxon>Alvinellidae</taxon>
        <taxon>Paralvinella</taxon>
    </lineage>
</organism>
<evidence type="ECO:0000256" key="4">
    <source>
        <dbReference type="ARBA" id="ARBA00023157"/>
    </source>
</evidence>
<dbReference type="PANTHER" id="PTHR28627:SF1">
    <property type="entry name" value="CYTOCHROME C OXIDASE ASSEMBLY FACTOR 5"/>
    <property type="match status" value="1"/>
</dbReference>
<comment type="function">
    <text evidence="1">Involved in an early step of the mitochondrial complex IV assembly process.</text>
</comment>
<dbReference type="Pfam" id="PF10203">
    <property type="entry name" value="Pet191_N"/>
    <property type="match status" value="1"/>
</dbReference>
<keyword evidence="4" id="KW-1015">Disulfide bond</keyword>
<evidence type="ECO:0000313" key="5">
    <source>
        <dbReference type="EMBL" id="KAK2166517.1"/>
    </source>
</evidence>
<dbReference type="AlphaFoldDB" id="A0AAD9K875"/>
<proteinExistence type="inferred from homology"/>
<accession>A0AAD9K875</accession>
<dbReference type="GO" id="GO:0005739">
    <property type="term" value="C:mitochondrion"/>
    <property type="evidence" value="ECO:0007669"/>
    <property type="project" value="TreeGrafter"/>
</dbReference>
<comment type="similarity">
    <text evidence="2">Belongs to the PET191 family.</text>
</comment>
<comment type="caution">
    <text evidence="5">The sequence shown here is derived from an EMBL/GenBank/DDBJ whole genome shotgun (WGS) entry which is preliminary data.</text>
</comment>
<evidence type="ECO:0000313" key="6">
    <source>
        <dbReference type="Proteomes" id="UP001208570"/>
    </source>
</evidence>
<dbReference type="PANTHER" id="PTHR28627">
    <property type="entry name" value="CYTOCHROME C OXIDASE ASSEMBLY FACTOR 5"/>
    <property type="match status" value="1"/>
</dbReference>
<gene>
    <name evidence="5" type="ORF">LSH36_38g03055</name>
</gene>
<reference evidence="5" key="1">
    <citation type="journal article" date="2023" name="Mol. Biol. Evol.">
        <title>Third-Generation Sequencing Reveals the Adaptive Role of the Epigenome in Three Deep-Sea Polychaetes.</title>
        <authorList>
            <person name="Perez M."/>
            <person name="Aroh O."/>
            <person name="Sun Y."/>
            <person name="Lan Y."/>
            <person name="Juniper S.K."/>
            <person name="Young C.R."/>
            <person name="Angers B."/>
            <person name="Qian P.Y."/>
        </authorList>
    </citation>
    <scope>NUCLEOTIDE SEQUENCE</scope>
    <source>
        <strain evidence="5">P08H-3</strain>
    </source>
</reference>
<dbReference type="Proteomes" id="UP001208570">
    <property type="component" value="Unassembled WGS sequence"/>
</dbReference>
<sequence>MPKYYPDEDDKPKKPGRACQGIRDDLKECLLNSKCVKEDKKTPKECLLLGHHPSVPLECQNLRMAMYECKRSLVDMRMRFRGRKGE</sequence>
<dbReference type="GO" id="GO:0033617">
    <property type="term" value="P:mitochondrial respiratory chain complex IV assembly"/>
    <property type="evidence" value="ECO:0007669"/>
    <property type="project" value="TreeGrafter"/>
</dbReference>
<dbReference type="EMBL" id="JAODUP010000038">
    <property type="protein sequence ID" value="KAK2166517.1"/>
    <property type="molecule type" value="Genomic_DNA"/>
</dbReference>